<proteinExistence type="predicted"/>
<gene>
    <name evidence="8" type="primary">dnaE</name>
    <name evidence="8" type="ORF">NCTC10186_00262</name>
</gene>
<dbReference type="InterPro" id="IPR004013">
    <property type="entry name" value="PHP_dom"/>
</dbReference>
<feature type="domain" description="Polymerase/histidinol phosphatase N-terminal" evidence="7">
    <location>
        <begin position="5"/>
        <end position="72"/>
    </location>
</feature>
<dbReference type="NCBIfam" id="TIGR00594">
    <property type="entry name" value="polc"/>
    <property type="match status" value="1"/>
</dbReference>
<evidence type="ECO:0000259" key="7">
    <source>
        <dbReference type="SMART" id="SM00481"/>
    </source>
</evidence>
<dbReference type="InterPro" id="IPR011708">
    <property type="entry name" value="DNA_pol3_alpha_NTPase_dom"/>
</dbReference>
<sequence>MRKRIYLHTNTEFSFLYSKIRVNELFELAIHNKLEYLPLTDVNNLYALPYYFELQKKHNIKPIIGIETKIKFDEKEHFKVIIIAKNNQGLARLNQIIFQVSQNNFLTTLLEIDDPNLFVIDHLEKGMKAKNLNLPFGENFYLNSKKQLDKPTVFAPTKRILNIEDNEILKVLEQISGKNSIQNFNYYEYFDDQEFEDLDESVYQTMLNLVEEIDIQPPSNELKLAKFADNSTEIFEKLIVGARFQEIIKFYDKREVLKRIKYEYETIAKLGFIEYFLIIWDALKWARENNIEVGPGRGSASGSLIAYLLHITDVNPLEFNLLFERFLNVDRVSLPDIDIDIQDNKRDLLLEYLKNRYGANNFALISTFQTLASKNSIRDVARILKIPTSDVNKISAALTKNDENLKYAYLKNKKYKVLVDKYPNLHEYASQIEGLPRQVGLHAAGVIIANNNLQDSFPVALNPNGFNQIQFTMNYLERFGLIKIDFLGLKNLTIIQEIENLIPKQYHFHNIVNHSYSKFIDSKTFEMLNNLITNGIFQLESDGMKNAIKLVHVDSFDDLYAIISLFRPGPVQYIPIYGENKKEPNRIEKIHPKYDQIVYPTYGIIVYQEQIMQIAQELTGMSFAQADLLRRAISKKDESQLHSYKKVFFEGGLKNGISKVTLERIYANIEKFADYGFNKSHAVAYALISYKMAFYKARFPMQFYAVLLSNSVGDLLNIKKYVLDAKEQKIKVNSPQINISTDQVEIRNNQLYLPFNMIKGVGQVAVQKIISEKANNGSFNNFIEAYLRLRSSGIGDSVFTLLIKANVFKEFANVATLLDFQLECASIFKIYQEQEKSQKPQTEEEKINLIRNFINENNYQKLEIPHKERNIEEEMQYESELLGDTYNVGFDFNIQQNSQVVKRKKIQEVDLEKSWIVVYVTSAKKHATKNIVNVAMKDETKSIIAYGFTDKIFRLIDNFNPRILLVNISKNEKNFYRIFDWKEIENE</sequence>
<dbReference type="RefSeq" id="WP_119571816.1">
    <property type="nucleotide sequence ID" value="NZ_LR215031.1"/>
</dbReference>
<dbReference type="InterPro" id="IPR040982">
    <property type="entry name" value="DNA_pol3_finger"/>
</dbReference>
<evidence type="ECO:0000256" key="2">
    <source>
        <dbReference type="ARBA" id="ARBA00022679"/>
    </source>
</evidence>
<dbReference type="Pfam" id="PF07733">
    <property type="entry name" value="DNA_pol3_alpha"/>
    <property type="match status" value="1"/>
</dbReference>
<dbReference type="InterPro" id="IPR016195">
    <property type="entry name" value="Pol/histidinol_Pase-like"/>
</dbReference>
<keyword evidence="9" id="KW-1185">Reference proteome</keyword>
<dbReference type="InterPro" id="IPR003141">
    <property type="entry name" value="Pol/His_phosphatase_N"/>
</dbReference>
<dbReference type="InterPro" id="IPR041931">
    <property type="entry name" value="DNA_pol3_alpha_thumb_dom"/>
</dbReference>
<accession>A0A449AZ62</accession>
<dbReference type="Proteomes" id="UP000289862">
    <property type="component" value="Chromosome"/>
</dbReference>
<evidence type="ECO:0000313" key="9">
    <source>
        <dbReference type="Proteomes" id="UP000289862"/>
    </source>
</evidence>
<dbReference type="EC" id="2.7.7.7" evidence="1"/>
<evidence type="ECO:0000256" key="4">
    <source>
        <dbReference type="ARBA" id="ARBA00022705"/>
    </source>
</evidence>
<name>A0A449AZ62_9BACT</name>
<dbReference type="GO" id="GO:0008408">
    <property type="term" value="F:3'-5' exonuclease activity"/>
    <property type="evidence" value="ECO:0007669"/>
    <property type="project" value="InterPro"/>
</dbReference>
<dbReference type="PANTHER" id="PTHR32294:SF0">
    <property type="entry name" value="DNA POLYMERASE III SUBUNIT ALPHA"/>
    <property type="match status" value="1"/>
</dbReference>
<dbReference type="Gene3D" id="3.20.20.140">
    <property type="entry name" value="Metal-dependent hydrolases"/>
    <property type="match status" value="1"/>
</dbReference>
<comment type="catalytic activity">
    <reaction evidence="6">
        <text>DNA(n) + a 2'-deoxyribonucleoside 5'-triphosphate = DNA(n+1) + diphosphate</text>
        <dbReference type="Rhea" id="RHEA:22508"/>
        <dbReference type="Rhea" id="RHEA-COMP:17339"/>
        <dbReference type="Rhea" id="RHEA-COMP:17340"/>
        <dbReference type="ChEBI" id="CHEBI:33019"/>
        <dbReference type="ChEBI" id="CHEBI:61560"/>
        <dbReference type="ChEBI" id="CHEBI:173112"/>
        <dbReference type="EC" id="2.7.7.7"/>
    </reaction>
</comment>
<dbReference type="OrthoDB" id="9803237at2"/>
<dbReference type="Pfam" id="PF17657">
    <property type="entry name" value="DNA_pol3_finger"/>
    <property type="match status" value="1"/>
</dbReference>
<evidence type="ECO:0000256" key="6">
    <source>
        <dbReference type="ARBA" id="ARBA00049244"/>
    </source>
</evidence>
<dbReference type="CDD" id="cd07431">
    <property type="entry name" value="PHP_PolIIIA"/>
    <property type="match status" value="1"/>
</dbReference>
<evidence type="ECO:0000256" key="3">
    <source>
        <dbReference type="ARBA" id="ARBA00022695"/>
    </source>
</evidence>
<keyword evidence="4" id="KW-0235">DNA replication</keyword>
<evidence type="ECO:0000256" key="1">
    <source>
        <dbReference type="ARBA" id="ARBA00012417"/>
    </source>
</evidence>
<dbReference type="GO" id="GO:0003887">
    <property type="term" value="F:DNA-directed DNA polymerase activity"/>
    <property type="evidence" value="ECO:0007669"/>
    <property type="project" value="UniProtKB-KW"/>
</dbReference>
<dbReference type="AlphaFoldDB" id="A0A449AZ62"/>
<dbReference type="InterPro" id="IPR004805">
    <property type="entry name" value="DnaE2/DnaE/PolC"/>
</dbReference>
<dbReference type="Gene3D" id="1.10.10.1600">
    <property type="entry name" value="Bacterial DNA polymerase III alpha subunit, thumb domain"/>
    <property type="match status" value="1"/>
</dbReference>
<keyword evidence="2 8" id="KW-0808">Transferase</keyword>
<keyword evidence="3 8" id="KW-0548">Nucleotidyltransferase</keyword>
<dbReference type="InterPro" id="IPR029460">
    <property type="entry name" value="DNAPol_HHH"/>
</dbReference>
<dbReference type="EMBL" id="LR215031">
    <property type="protein sequence ID" value="VEU72791.1"/>
    <property type="molecule type" value="Genomic_DNA"/>
</dbReference>
<organism evidence="8 9">
    <name type="scientific">Mycoplasmopsis gallopavonis</name>
    <dbReference type="NCBI Taxonomy" id="76629"/>
    <lineage>
        <taxon>Bacteria</taxon>
        <taxon>Bacillati</taxon>
        <taxon>Mycoplasmatota</taxon>
        <taxon>Mycoplasmoidales</taxon>
        <taxon>Metamycoplasmataceae</taxon>
        <taxon>Mycoplasmopsis</taxon>
    </lineage>
</organism>
<dbReference type="NCBIfam" id="NF005516">
    <property type="entry name" value="PRK07135.1"/>
    <property type="match status" value="1"/>
</dbReference>
<dbReference type="KEGG" id="mgal:NCTC10186_00262"/>
<dbReference type="Gene3D" id="1.10.150.870">
    <property type="match status" value="1"/>
</dbReference>
<evidence type="ECO:0000256" key="5">
    <source>
        <dbReference type="ARBA" id="ARBA00022932"/>
    </source>
</evidence>
<dbReference type="SUPFAM" id="SSF89550">
    <property type="entry name" value="PHP domain-like"/>
    <property type="match status" value="1"/>
</dbReference>
<protein>
    <recommendedName>
        <fullName evidence="1">DNA-directed DNA polymerase</fullName>
        <ecNumber evidence="1">2.7.7.7</ecNumber>
    </recommendedName>
</protein>
<reference evidence="8 9" key="1">
    <citation type="submission" date="2019-01" db="EMBL/GenBank/DDBJ databases">
        <authorList>
            <consortium name="Pathogen Informatics"/>
        </authorList>
    </citation>
    <scope>NUCLEOTIDE SEQUENCE [LARGE SCALE GENOMIC DNA]</scope>
    <source>
        <strain evidence="8 9">NCTC10186</strain>
    </source>
</reference>
<evidence type="ECO:0000313" key="8">
    <source>
        <dbReference type="EMBL" id="VEU72791.1"/>
    </source>
</evidence>
<dbReference type="SMART" id="SM00481">
    <property type="entry name" value="POLIIIAc"/>
    <property type="match status" value="1"/>
</dbReference>
<dbReference type="Pfam" id="PF14579">
    <property type="entry name" value="HHH_6"/>
    <property type="match status" value="1"/>
</dbReference>
<dbReference type="Pfam" id="PF02811">
    <property type="entry name" value="PHP"/>
    <property type="match status" value="1"/>
</dbReference>
<dbReference type="GO" id="GO:0006260">
    <property type="term" value="P:DNA replication"/>
    <property type="evidence" value="ECO:0007669"/>
    <property type="project" value="UniProtKB-KW"/>
</dbReference>
<keyword evidence="5" id="KW-0239">DNA-directed DNA polymerase</keyword>
<dbReference type="PANTHER" id="PTHR32294">
    <property type="entry name" value="DNA POLYMERASE III SUBUNIT ALPHA"/>
    <property type="match status" value="1"/>
</dbReference>